<feature type="domain" description="HTH cro/C1-type" evidence="2">
    <location>
        <begin position="9"/>
        <end position="63"/>
    </location>
</feature>
<dbReference type="OrthoDB" id="5114244at2"/>
<evidence type="ECO:0000313" key="4">
    <source>
        <dbReference type="Proteomes" id="UP000006455"/>
    </source>
</evidence>
<protein>
    <submittedName>
        <fullName evidence="3">XRE family transcriptional regulator</fullName>
    </submittedName>
</protein>
<proteinExistence type="predicted"/>
<dbReference type="InterPro" id="IPR001387">
    <property type="entry name" value="Cro/C1-type_HTH"/>
</dbReference>
<dbReference type="STRING" id="1041522.GCA_002105755_04400"/>
<dbReference type="InterPro" id="IPR011051">
    <property type="entry name" value="RmlC_Cupin_sf"/>
</dbReference>
<dbReference type="GO" id="GO:0005829">
    <property type="term" value="C:cytosol"/>
    <property type="evidence" value="ECO:0007669"/>
    <property type="project" value="TreeGrafter"/>
</dbReference>
<evidence type="ECO:0000313" key="3">
    <source>
        <dbReference type="EMBL" id="EJO90875.1"/>
    </source>
</evidence>
<keyword evidence="1" id="KW-0238">DNA-binding</keyword>
<comment type="caution">
    <text evidence="3">The sequence shown here is derived from an EMBL/GenBank/DDBJ whole genome shotgun (WGS) entry which is preliminary data.</text>
</comment>
<dbReference type="GeneID" id="31525752"/>
<dbReference type="CDD" id="cd02209">
    <property type="entry name" value="cupin_XRE_C"/>
    <property type="match status" value="1"/>
</dbReference>
<accession>J4SKD2</accession>
<dbReference type="RefSeq" id="WP_007768569.1">
    <property type="nucleotide sequence ID" value="NZ_AFVW02000001.1"/>
</dbReference>
<name>J4SKD2_9MYCO</name>
<dbReference type="SUPFAM" id="SSF47413">
    <property type="entry name" value="lambda repressor-like DNA-binding domains"/>
    <property type="match status" value="1"/>
</dbReference>
<dbReference type="GO" id="GO:0003677">
    <property type="term" value="F:DNA binding"/>
    <property type="evidence" value="ECO:0007669"/>
    <property type="project" value="UniProtKB-KW"/>
</dbReference>
<dbReference type="Proteomes" id="UP000006455">
    <property type="component" value="Unassembled WGS sequence"/>
</dbReference>
<dbReference type="SMART" id="SM00530">
    <property type="entry name" value="HTH_XRE"/>
    <property type="match status" value="1"/>
</dbReference>
<reference evidence="3 4" key="1">
    <citation type="journal article" date="2011" name="J. Bacteriol.">
        <title>Genome sequence of the Mycobacterium colombiense type strain, CECT 3035.</title>
        <authorList>
            <person name="Gonzalez-Perez M."/>
            <person name="Murcia M.I."/>
            <person name="Landsman D."/>
            <person name="Jordan I.K."/>
            <person name="Marino-Ramirez L."/>
        </authorList>
    </citation>
    <scope>NUCLEOTIDE SEQUENCE [LARGE SCALE GENOMIC DNA]</scope>
    <source>
        <strain evidence="3 4">CECT 3035</strain>
    </source>
</reference>
<dbReference type="Pfam" id="PF07883">
    <property type="entry name" value="Cupin_2"/>
    <property type="match status" value="1"/>
</dbReference>
<dbReference type="InterPro" id="IPR050807">
    <property type="entry name" value="TransReg_Diox_bact_type"/>
</dbReference>
<dbReference type="PANTHER" id="PTHR46797:SF1">
    <property type="entry name" value="METHYLPHOSPHONATE SYNTHASE"/>
    <property type="match status" value="1"/>
</dbReference>
<evidence type="ECO:0000259" key="2">
    <source>
        <dbReference type="PROSITE" id="PS50943"/>
    </source>
</evidence>
<organism evidence="3 4">
    <name type="scientific">Mycobacterium colombiense CECT 3035</name>
    <dbReference type="NCBI Taxonomy" id="1041522"/>
    <lineage>
        <taxon>Bacteria</taxon>
        <taxon>Bacillati</taxon>
        <taxon>Actinomycetota</taxon>
        <taxon>Actinomycetes</taxon>
        <taxon>Mycobacteriales</taxon>
        <taxon>Mycobacteriaceae</taxon>
        <taxon>Mycobacterium</taxon>
        <taxon>Mycobacterium avium complex (MAC)</taxon>
    </lineage>
</organism>
<dbReference type="PANTHER" id="PTHR46797">
    <property type="entry name" value="HTH-TYPE TRANSCRIPTIONAL REGULATOR"/>
    <property type="match status" value="1"/>
</dbReference>
<dbReference type="Gene3D" id="2.60.120.10">
    <property type="entry name" value="Jelly Rolls"/>
    <property type="match status" value="1"/>
</dbReference>
<dbReference type="AlphaFoldDB" id="J4SKD2"/>
<dbReference type="EMBL" id="AFVW02000001">
    <property type="protein sequence ID" value="EJO90875.1"/>
    <property type="molecule type" value="Genomic_DNA"/>
</dbReference>
<dbReference type="InterPro" id="IPR013096">
    <property type="entry name" value="Cupin_2"/>
</dbReference>
<dbReference type="eggNOG" id="COG1396">
    <property type="taxonomic scope" value="Bacteria"/>
</dbReference>
<dbReference type="PROSITE" id="PS50943">
    <property type="entry name" value="HTH_CROC1"/>
    <property type="match status" value="1"/>
</dbReference>
<dbReference type="Pfam" id="PF13560">
    <property type="entry name" value="HTH_31"/>
    <property type="match status" value="1"/>
</dbReference>
<dbReference type="GO" id="GO:0003700">
    <property type="term" value="F:DNA-binding transcription factor activity"/>
    <property type="evidence" value="ECO:0007669"/>
    <property type="project" value="TreeGrafter"/>
</dbReference>
<sequence>MTEGLGARLRRVRIERGISVRELARRAGCSASLISQVERGITTPSASVVYSLASELGVSLDSLFDVAPHPELRAWGRADGPDGAGLVQRAADRRAIDLFTGVRWERLTPNHDDKVDLLEVVYAPGGQSSDNGRAVRHDGREYLLVLQGELEAVIGFDTLLLAEGDSLAFDPATPHHYRNRTSDVVRVLSLVVHDSAHSAH</sequence>
<dbReference type="InterPro" id="IPR010982">
    <property type="entry name" value="Lambda_DNA-bd_dom_sf"/>
</dbReference>
<dbReference type="SUPFAM" id="SSF51182">
    <property type="entry name" value="RmlC-like cupins"/>
    <property type="match status" value="1"/>
</dbReference>
<dbReference type="CDD" id="cd00093">
    <property type="entry name" value="HTH_XRE"/>
    <property type="match status" value="1"/>
</dbReference>
<dbReference type="Gene3D" id="1.10.260.40">
    <property type="entry name" value="lambda repressor-like DNA-binding domains"/>
    <property type="match status" value="1"/>
</dbReference>
<dbReference type="InterPro" id="IPR014710">
    <property type="entry name" value="RmlC-like_jellyroll"/>
</dbReference>
<gene>
    <name evidence="3" type="ORF">MCOL_V201560</name>
</gene>
<evidence type="ECO:0000256" key="1">
    <source>
        <dbReference type="ARBA" id="ARBA00023125"/>
    </source>
</evidence>